<reference evidence="4" key="1">
    <citation type="submission" date="2022-01" db="EMBL/GenBank/DDBJ databases">
        <authorList>
            <person name="King R."/>
        </authorList>
    </citation>
    <scope>NUCLEOTIDE SEQUENCE</scope>
</reference>
<evidence type="ECO:0000259" key="3">
    <source>
        <dbReference type="PROSITE" id="PS50158"/>
    </source>
</evidence>
<evidence type="ECO:0000256" key="1">
    <source>
        <dbReference type="PROSITE-ProRule" id="PRU00047"/>
    </source>
</evidence>
<evidence type="ECO:0000313" key="4">
    <source>
        <dbReference type="EMBL" id="CAH1098860.1"/>
    </source>
</evidence>
<keyword evidence="1" id="KW-0479">Metal-binding</keyword>
<organism evidence="4 5">
    <name type="scientific">Psylliodes chrysocephalus</name>
    <dbReference type="NCBI Taxonomy" id="3402493"/>
    <lineage>
        <taxon>Eukaryota</taxon>
        <taxon>Metazoa</taxon>
        <taxon>Ecdysozoa</taxon>
        <taxon>Arthropoda</taxon>
        <taxon>Hexapoda</taxon>
        <taxon>Insecta</taxon>
        <taxon>Pterygota</taxon>
        <taxon>Neoptera</taxon>
        <taxon>Endopterygota</taxon>
        <taxon>Coleoptera</taxon>
        <taxon>Polyphaga</taxon>
        <taxon>Cucujiformia</taxon>
        <taxon>Chrysomeloidea</taxon>
        <taxon>Chrysomelidae</taxon>
        <taxon>Galerucinae</taxon>
        <taxon>Alticini</taxon>
        <taxon>Psylliodes</taxon>
    </lineage>
</organism>
<dbReference type="InterPro" id="IPR036875">
    <property type="entry name" value="Znf_CCHC_sf"/>
</dbReference>
<sequence>MAIKRENTMVLDFKNVRKKPPNISIHRWIKQIFNFTNDQLVCIQFDHIRSKVFIKVISEWLVKKTMQKFESGKLIYTDEEQDYEIYISEESDDIWIRIYDFPPELKNSKIIEHFGKYGIVKTIRNETWSGDDLYNVESGVRSMLISMKKKVPSYVTIEGTTSLVTYKNQERTCMFCDNPGHERRDCPNKPNNRIIAIRRPDAAIPVAAVSDAAVPDEAVPDDAVPDATILEEVNAHMAISHKDTNISHSDMDKISKFITNEITHHDDANSDSENQMFFENTLATPIADIKTTEDHSALPNITIHNPPQYSTLASEKEAADLTSQIDIISATPENMNKKTEKKRKKKEKSSESSGEEERKVPKLQINLKNQSSQIIDESEDNIKENNESDTQMSDSDLFF</sequence>
<feature type="region of interest" description="Disordered" evidence="2">
    <location>
        <begin position="326"/>
        <end position="399"/>
    </location>
</feature>
<dbReference type="PROSITE" id="PS50158">
    <property type="entry name" value="ZF_CCHC"/>
    <property type="match status" value="1"/>
</dbReference>
<name>A0A9P0CFC6_9CUCU</name>
<accession>A0A9P0CFC6</accession>
<keyword evidence="1" id="KW-0863">Zinc-finger</keyword>
<feature type="compositionally biased region" description="Polar residues" evidence="2">
    <location>
        <begin position="366"/>
        <end position="375"/>
    </location>
</feature>
<keyword evidence="5" id="KW-1185">Reference proteome</keyword>
<dbReference type="SUPFAM" id="SSF57756">
    <property type="entry name" value="Retrovirus zinc finger-like domains"/>
    <property type="match status" value="1"/>
</dbReference>
<dbReference type="EMBL" id="OV651813">
    <property type="protein sequence ID" value="CAH1098860.1"/>
    <property type="molecule type" value="Genomic_DNA"/>
</dbReference>
<feature type="compositionally biased region" description="Polar residues" evidence="2">
    <location>
        <begin position="388"/>
        <end position="399"/>
    </location>
</feature>
<proteinExistence type="predicted"/>
<protein>
    <recommendedName>
        <fullName evidence="3">CCHC-type domain-containing protein</fullName>
    </recommendedName>
</protein>
<dbReference type="InterPro" id="IPR001878">
    <property type="entry name" value="Znf_CCHC"/>
</dbReference>
<keyword evidence="1" id="KW-0862">Zinc</keyword>
<gene>
    <name evidence="4" type="ORF">PSYICH_LOCUS269</name>
</gene>
<feature type="domain" description="CCHC-type" evidence="3">
    <location>
        <begin position="173"/>
        <end position="188"/>
    </location>
</feature>
<dbReference type="OrthoDB" id="6758171at2759"/>
<evidence type="ECO:0000256" key="2">
    <source>
        <dbReference type="SAM" id="MobiDB-lite"/>
    </source>
</evidence>
<dbReference type="AlphaFoldDB" id="A0A9P0CFC6"/>
<evidence type="ECO:0000313" key="5">
    <source>
        <dbReference type="Proteomes" id="UP001153636"/>
    </source>
</evidence>
<dbReference type="GO" id="GO:0008270">
    <property type="term" value="F:zinc ion binding"/>
    <property type="evidence" value="ECO:0007669"/>
    <property type="project" value="UniProtKB-KW"/>
</dbReference>
<dbReference type="GO" id="GO:0003676">
    <property type="term" value="F:nucleic acid binding"/>
    <property type="evidence" value="ECO:0007669"/>
    <property type="project" value="InterPro"/>
</dbReference>
<dbReference type="Proteomes" id="UP001153636">
    <property type="component" value="Chromosome 1"/>
</dbReference>